<evidence type="ECO:0000256" key="3">
    <source>
        <dbReference type="SAM" id="MobiDB-lite"/>
    </source>
</evidence>
<feature type="region of interest" description="Disordered" evidence="3">
    <location>
        <begin position="541"/>
        <end position="616"/>
    </location>
</feature>
<sequence length="616" mass="69364">MADMEDLFGSDADSEAERKDSDSGSDSDSDQENAASGSNASGSESDQDERGDSGQPSNKELFGDDSEDEGASHHSGSDNHSERSDNRSEASERSDHEDNDPSDVDQHSGSEAPNDDEDEGHRSDGGSHHSEAEGSEKAHSDDEKWGREDKSDQSDDEKIQNSDDEERAQGSDEDKLQNSDDDEKMQNTDDEERPQLSDDERQQLSEEEKANSDDEQQVASDNDDEKQNSDDEEQPQLSDEEKMQNSDDERPQVSDEEHRHSDDEEEQDHKSESARGSDSEDEVLRMKRKNAIASDSEADSDTEVPKDNGGTMDLFGGADDISSGSDGEDKPPTPGQPVDENGLPQDQQEEEPIPETRIEVEIPKVNTDLGNDLYFVKLPNFLSVEPRPFDPQYYEDEFEDEEMLDEEGRTRLKLKVENTIRWRIRRDEAGNKIKESNARMVKWSDGSMSLHLGNEVFDVYKVPLLGNYNHLFIREDTGLQGQAVFKSKLTFRPHSTDSATYRKVTLPLAKRSSKTQKIRILPMVSRDPEGQHTEVMKKERLRASTHQESQEIHLQEKQNQQGPSVSYQDPGSDDVEEEGKDTFSLAAIKNYYQGELQGKPSRKRKAGREEEDHIKT</sequence>
<dbReference type="Ensembl" id="ENSCJAT00000126075.1">
    <property type="protein sequence ID" value="ENSCJAP00000080561.1"/>
    <property type="gene ID" value="ENSCJAG00000000966.5"/>
</dbReference>
<feature type="compositionally biased region" description="Low complexity" evidence="3">
    <location>
        <begin position="316"/>
        <end position="325"/>
    </location>
</feature>
<organism evidence="4 5">
    <name type="scientific">Callithrix jacchus</name>
    <name type="common">White-tufted-ear marmoset</name>
    <name type="synonym">Simia Jacchus</name>
    <dbReference type="NCBI Taxonomy" id="9483"/>
    <lineage>
        <taxon>Eukaryota</taxon>
        <taxon>Metazoa</taxon>
        <taxon>Chordata</taxon>
        <taxon>Craniata</taxon>
        <taxon>Vertebrata</taxon>
        <taxon>Euteleostomi</taxon>
        <taxon>Mammalia</taxon>
        <taxon>Eutheria</taxon>
        <taxon>Euarchontoglires</taxon>
        <taxon>Primates</taxon>
        <taxon>Haplorrhini</taxon>
        <taxon>Platyrrhini</taxon>
        <taxon>Cebidae</taxon>
        <taxon>Callitrichinae</taxon>
        <taxon>Callithrix</taxon>
        <taxon>Callithrix</taxon>
    </lineage>
</organism>
<reference evidence="4" key="3">
    <citation type="submission" date="2025-09" db="UniProtKB">
        <authorList>
            <consortium name="Ensembl"/>
        </authorList>
    </citation>
    <scope>IDENTIFICATION</scope>
</reference>
<feature type="compositionally biased region" description="Acidic residues" evidence="3">
    <location>
        <begin position="179"/>
        <end position="192"/>
    </location>
</feature>
<dbReference type="GO" id="GO:0032968">
    <property type="term" value="P:positive regulation of transcription elongation by RNA polymerase II"/>
    <property type="evidence" value="ECO:0007669"/>
    <property type="project" value="TreeGrafter"/>
</dbReference>
<accession>A0A8I3W391</accession>
<dbReference type="InterPro" id="IPR007149">
    <property type="entry name" value="Leo1"/>
</dbReference>
<feature type="compositionally biased region" description="Basic and acidic residues" evidence="3">
    <location>
        <begin position="119"/>
        <end position="178"/>
    </location>
</feature>
<evidence type="ECO:0000256" key="1">
    <source>
        <dbReference type="ARBA" id="ARBA00010903"/>
    </source>
</evidence>
<feature type="compositionally biased region" description="Basic and acidic residues" evidence="3">
    <location>
        <begin position="70"/>
        <end position="96"/>
    </location>
</feature>
<evidence type="ECO:0000313" key="4">
    <source>
        <dbReference type="Ensembl" id="ENSCJAP00000080561.1"/>
    </source>
</evidence>
<dbReference type="PANTHER" id="PTHR23146:SF0">
    <property type="entry name" value="RNA POLYMERASE-ASSOCIATED PROTEIN LEO1"/>
    <property type="match status" value="1"/>
</dbReference>
<dbReference type="AlphaFoldDB" id="A0A8I3W391"/>
<feature type="compositionally biased region" description="Basic and acidic residues" evidence="3">
    <location>
        <begin position="239"/>
        <end position="285"/>
    </location>
</feature>
<dbReference type="GO" id="GO:0006368">
    <property type="term" value="P:transcription elongation by RNA polymerase II"/>
    <property type="evidence" value="ECO:0007669"/>
    <property type="project" value="InterPro"/>
</dbReference>
<dbReference type="PANTHER" id="PTHR23146">
    <property type="entry name" value="LEO1 PROTEIN"/>
    <property type="match status" value="1"/>
</dbReference>
<reference evidence="4 5" key="1">
    <citation type="submission" date="2009-03" db="EMBL/GenBank/DDBJ databases">
        <authorList>
            <person name="Warren W."/>
            <person name="Ye L."/>
            <person name="Minx P."/>
            <person name="Worley K."/>
            <person name="Gibbs R."/>
            <person name="Wilson R.K."/>
        </authorList>
    </citation>
    <scope>NUCLEOTIDE SEQUENCE [LARGE SCALE GENOMIC DNA]</scope>
</reference>
<protein>
    <recommendedName>
        <fullName evidence="2">RNA polymerase-associated protein LEO1</fullName>
    </recommendedName>
</protein>
<evidence type="ECO:0000313" key="5">
    <source>
        <dbReference type="Proteomes" id="UP000008225"/>
    </source>
</evidence>
<reference evidence="4" key="2">
    <citation type="submission" date="2025-08" db="UniProtKB">
        <authorList>
            <consortium name="Ensembl"/>
        </authorList>
    </citation>
    <scope>IDENTIFICATION</scope>
</reference>
<keyword evidence="5" id="KW-1185">Reference proteome</keyword>
<feature type="region of interest" description="Disordered" evidence="3">
    <location>
        <begin position="1"/>
        <end position="361"/>
    </location>
</feature>
<name>A0A8I3W391_CALJA</name>
<proteinExistence type="inferred from homology"/>
<gene>
    <name evidence="4" type="primary">LEO1</name>
</gene>
<dbReference type="Pfam" id="PF04004">
    <property type="entry name" value="Leo1"/>
    <property type="match status" value="1"/>
</dbReference>
<comment type="similarity">
    <text evidence="1">Belongs to the LEO1 family.</text>
</comment>
<dbReference type="GO" id="GO:1990269">
    <property type="term" value="F:RNA polymerase II C-terminal domain phosphoserine binding"/>
    <property type="evidence" value="ECO:0007669"/>
    <property type="project" value="TreeGrafter"/>
</dbReference>
<feature type="compositionally biased region" description="Acidic residues" evidence="3">
    <location>
        <begin position="1"/>
        <end position="14"/>
    </location>
</feature>
<dbReference type="Proteomes" id="UP000008225">
    <property type="component" value="Chromosome 10"/>
</dbReference>
<feature type="compositionally biased region" description="Low complexity" evidence="3">
    <location>
        <begin position="32"/>
        <end position="44"/>
    </location>
</feature>
<evidence type="ECO:0000256" key="2">
    <source>
        <dbReference type="ARBA" id="ARBA00019689"/>
    </source>
</evidence>
<dbReference type="GeneTree" id="ENSGT00550000074952"/>
<feature type="compositionally biased region" description="Acidic residues" evidence="3">
    <location>
        <begin position="213"/>
        <end position="234"/>
    </location>
</feature>
<dbReference type="GO" id="GO:0016593">
    <property type="term" value="C:Cdc73/Paf1 complex"/>
    <property type="evidence" value="ECO:0007669"/>
    <property type="project" value="InterPro"/>
</dbReference>
<feature type="compositionally biased region" description="Basic and acidic residues" evidence="3">
    <location>
        <begin position="607"/>
        <end position="616"/>
    </location>
</feature>
<feature type="compositionally biased region" description="Basic and acidic residues" evidence="3">
    <location>
        <begin position="193"/>
        <end position="212"/>
    </location>
</feature>
<feature type="compositionally biased region" description="Polar residues" evidence="3">
    <location>
        <begin position="557"/>
        <end position="569"/>
    </location>
</feature>